<dbReference type="AlphaFoldDB" id="A0A1I8A4D1"/>
<dbReference type="Proteomes" id="UP000095287">
    <property type="component" value="Unplaced"/>
</dbReference>
<protein>
    <submittedName>
        <fullName evidence="3">Pecanex-like protein</fullName>
    </submittedName>
</protein>
<sequence>MMGSDTEARNIFVLGLCVLFVWMAVIICFSSPQLFRDLVRRYCCRCVKNGNEEQHNAIKIKSARERVRSASRSVLTTSLVSEPSAILLQQVLSPSYHVGGSLSLRNEAIPEDSEVTGIQTTAVECRSSLDCKEAQKVPPV</sequence>
<feature type="transmembrane region" description="Helical" evidence="1">
    <location>
        <begin position="12"/>
        <end position="35"/>
    </location>
</feature>
<keyword evidence="1" id="KW-0472">Membrane</keyword>
<organism evidence="2 3">
    <name type="scientific">Steinernema glaseri</name>
    <dbReference type="NCBI Taxonomy" id="37863"/>
    <lineage>
        <taxon>Eukaryota</taxon>
        <taxon>Metazoa</taxon>
        <taxon>Ecdysozoa</taxon>
        <taxon>Nematoda</taxon>
        <taxon>Chromadorea</taxon>
        <taxon>Rhabditida</taxon>
        <taxon>Tylenchina</taxon>
        <taxon>Panagrolaimomorpha</taxon>
        <taxon>Strongyloidoidea</taxon>
        <taxon>Steinernematidae</taxon>
        <taxon>Steinernema</taxon>
    </lineage>
</organism>
<reference evidence="3" key="1">
    <citation type="submission" date="2016-11" db="UniProtKB">
        <authorList>
            <consortium name="WormBaseParasite"/>
        </authorList>
    </citation>
    <scope>IDENTIFICATION</scope>
</reference>
<evidence type="ECO:0000313" key="2">
    <source>
        <dbReference type="Proteomes" id="UP000095287"/>
    </source>
</evidence>
<name>A0A1I8A4D1_9BILA</name>
<proteinExistence type="predicted"/>
<keyword evidence="1" id="KW-1133">Transmembrane helix</keyword>
<keyword evidence="2" id="KW-1185">Reference proteome</keyword>
<evidence type="ECO:0000256" key="1">
    <source>
        <dbReference type="SAM" id="Phobius"/>
    </source>
</evidence>
<evidence type="ECO:0000313" key="3">
    <source>
        <dbReference type="WBParaSite" id="L893_g32452.t1"/>
    </source>
</evidence>
<dbReference type="WBParaSite" id="L893_g32452.t1">
    <property type="protein sequence ID" value="L893_g32452.t1"/>
    <property type="gene ID" value="L893_g32452"/>
</dbReference>
<keyword evidence="1" id="KW-0812">Transmembrane</keyword>
<accession>A0A1I8A4D1</accession>